<dbReference type="GO" id="GO:0032259">
    <property type="term" value="P:methylation"/>
    <property type="evidence" value="ECO:0007669"/>
    <property type="project" value="UniProtKB-KW"/>
</dbReference>
<dbReference type="Pfam" id="PF02636">
    <property type="entry name" value="Methyltransf_28"/>
    <property type="match status" value="1"/>
</dbReference>
<dbReference type="InterPro" id="IPR029063">
    <property type="entry name" value="SAM-dependent_MTases_sf"/>
</dbReference>
<dbReference type="PANTHER" id="PTHR12049:SF7">
    <property type="entry name" value="PROTEIN ARGININE METHYLTRANSFERASE NDUFAF7, MITOCHONDRIAL"/>
    <property type="match status" value="1"/>
</dbReference>
<accession>A0A501PH76</accession>
<reference evidence="4" key="1">
    <citation type="submission" date="2019-06" db="EMBL/GenBank/DDBJ databases">
        <title>The complete genome of Emcibacter congregatus ZYLT.</title>
        <authorList>
            <person name="Zhao Z."/>
        </authorList>
    </citation>
    <scope>NUCLEOTIDE SEQUENCE [LARGE SCALE GENOMIC DNA]</scope>
    <source>
        <strain evidence="4">MCCC 1A06723</strain>
    </source>
</reference>
<dbReference type="Gene3D" id="3.40.50.12710">
    <property type="match status" value="1"/>
</dbReference>
<keyword evidence="2 3" id="KW-0808">Transferase</keyword>
<organism evidence="3 4">
    <name type="scientific">Emcibacter nanhaiensis</name>
    <dbReference type="NCBI Taxonomy" id="1505037"/>
    <lineage>
        <taxon>Bacteria</taxon>
        <taxon>Pseudomonadati</taxon>
        <taxon>Pseudomonadota</taxon>
        <taxon>Alphaproteobacteria</taxon>
        <taxon>Emcibacterales</taxon>
        <taxon>Emcibacteraceae</taxon>
        <taxon>Emcibacter</taxon>
    </lineage>
</organism>
<name>A0A501PH76_9PROT</name>
<dbReference type="PANTHER" id="PTHR12049">
    <property type="entry name" value="PROTEIN ARGININE METHYLTRANSFERASE NDUFAF7, MITOCHONDRIAL"/>
    <property type="match status" value="1"/>
</dbReference>
<dbReference type="AlphaFoldDB" id="A0A501PH76"/>
<keyword evidence="4" id="KW-1185">Reference proteome</keyword>
<dbReference type="InterPro" id="IPR003788">
    <property type="entry name" value="NDUFAF7"/>
</dbReference>
<dbReference type="SUPFAM" id="SSF53335">
    <property type="entry name" value="S-adenosyl-L-methionine-dependent methyltransferases"/>
    <property type="match status" value="1"/>
</dbReference>
<evidence type="ECO:0000313" key="3">
    <source>
        <dbReference type="EMBL" id="TPD59428.1"/>
    </source>
</evidence>
<sequence>MNELKQHLINLIDLQGPIPLSLYMAEALGNPEHGYYMKQDPFGMKGDFTTAPEISQMFGEVVGLWFANNWLNMGSPPKIHLVEVGPGRGTLMVDMLRAMKIVPGLLDSLSLHLVEMSPALRKIQGEKISPYLSPTWHDRLGDVLQEATDAPLFLIGNEFFDALPIRQFQKGPKGWHERLVGLDANREQLQFVLSPEPVITPDLIPDALIRAEEGAIAEVCSAAENLARDVAGHLKDYGGAALFIDYGHDRHGTGDTFQALEQHEYVDVFKNPGNADLTAHVNFQRLKECAEAAGGRVLGPVPQGDFLTAVGIEQRASSLLVTATEQQKTDIMSALKRLVSPDEMGTLFKVMAIIDPGLPEPAGF</sequence>
<dbReference type="EMBL" id="VFIY01000014">
    <property type="protein sequence ID" value="TPD59428.1"/>
    <property type="molecule type" value="Genomic_DNA"/>
</dbReference>
<keyword evidence="1 3" id="KW-0489">Methyltransferase</keyword>
<gene>
    <name evidence="3" type="ORF">FIV46_11590</name>
</gene>
<proteinExistence type="predicted"/>
<dbReference type="Proteomes" id="UP000319148">
    <property type="component" value="Unassembled WGS sequence"/>
</dbReference>
<evidence type="ECO:0000256" key="2">
    <source>
        <dbReference type="ARBA" id="ARBA00022679"/>
    </source>
</evidence>
<evidence type="ECO:0000256" key="1">
    <source>
        <dbReference type="ARBA" id="ARBA00022603"/>
    </source>
</evidence>
<dbReference type="GO" id="GO:0035243">
    <property type="term" value="F:protein-arginine omega-N symmetric methyltransferase activity"/>
    <property type="evidence" value="ECO:0007669"/>
    <property type="project" value="TreeGrafter"/>
</dbReference>
<dbReference type="OrthoDB" id="9794208at2"/>
<dbReference type="RefSeq" id="WP_139941091.1">
    <property type="nucleotide sequence ID" value="NZ_JBHSYP010000006.1"/>
</dbReference>
<evidence type="ECO:0000313" key="4">
    <source>
        <dbReference type="Proteomes" id="UP000319148"/>
    </source>
</evidence>
<comment type="caution">
    <text evidence="3">The sequence shown here is derived from an EMBL/GenBank/DDBJ whole genome shotgun (WGS) entry which is preliminary data.</text>
</comment>
<dbReference type="InterPro" id="IPR038375">
    <property type="entry name" value="NDUFAF7_sf"/>
</dbReference>
<protein>
    <submittedName>
        <fullName evidence="3">Class I SAM-dependent methyltransferase</fullName>
    </submittedName>
</protein>